<feature type="region of interest" description="Disordered" evidence="1">
    <location>
        <begin position="144"/>
        <end position="225"/>
    </location>
</feature>
<feature type="compositionally biased region" description="Basic residues" evidence="1">
    <location>
        <begin position="1"/>
        <end position="13"/>
    </location>
</feature>
<protein>
    <submittedName>
        <fullName evidence="2 3">Uncharacterized protein</fullName>
    </submittedName>
</protein>
<proteinExistence type="predicted"/>
<evidence type="ECO:0000313" key="3">
    <source>
        <dbReference type="EnsemblMetazoa" id="CapteP201529"/>
    </source>
</evidence>
<dbReference type="EMBL" id="AMQN01007019">
    <property type="status" value="NOT_ANNOTATED_CDS"/>
    <property type="molecule type" value="Genomic_DNA"/>
</dbReference>
<evidence type="ECO:0000313" key="2">
    <source>
        <dbReference type="EMBL" id="ELU07594.1"/>
    </source>
</evidence>
<reference evidence="4" key="1">
    <citation type="submission" date="2012-12" db="EMBL/GenBank/DDBJ databases">
        <authorList>
            <person name="Hellsten U."/>
            <person name="Grimwood J."/>
            <person name="Chapman J.A."/>
            <person name="Shapiro H."/>
            <person name="Aerts A."/>
            <person name="Otillar R.P."/>
            <person name="Terry A.Y."/>
            <person name="Boore J.L."/>
            <person name="Simakov O."/>
            <person name="Marletaz F."/>
            <person name="Cho S.-J."/>
            <person name="Edsinger-Gonzales E."/>
            <person name="Havlak P."/>
            <person name="Kuo D.-H."/>
            <person name="Larsson T."/>
            <person name="Lv J."/>
            <person name="Arendt D."/>
            <person name="Savage R."/>
            <person name="Osoegawa K."/>
            <person name="de Jong P."/>
            <person name="Lindberg D.R."/>
            <person name="Seaver E.C."/>
            <person name="Weisblat D.A."/>
            <person name="Putnam N.H."/>
            <person name="Grigoriev I.V."/>
            <person name="Rokhsar D.S."/>
        </authorList>
    </citation>
    <scope>NUCLEOTIDE SEQUENCE</scope>
    <source>
        <strain evidence="4">I ESC-2004</strain>
    </source>
</reference>
<keyword evidence="4" id="KW-1185">Reference proteome</keyword>
<evidence type="ECO:0000256" key="1">
    <source>
        <dbReference type="SAM" id="MobiDB-lite"/>
    </source>
</evidence>
<dbReference type="EMBL" id="KB299759">
    <property type="protein sequence ID" value="ELU07594.1"/>
    <property type="molecule type" value="Genomic_DNA"/>
</dbReference>
<dbReference type="Proteomes" id="UP000014760">
    <property type="component" value="Unassembled WGS sequence"/>
</dbReference>
<feature type="compositionally biased region" description="Polar residues" evidence="1">
    <location>
        <begin position="175"/>
        <end position="186"/>
    </location>
</feature>
<name>R7UM60_CAPTE</name>
<dbReference type="AlphaFoldDB" id="R7UM60"/>
<sequence>MSGKKPTAKKSTKRKTEEDEDDETAKKAKAKVKQSTKVAKPTKSKNEVEEDEDEEEESDNGKKEAKKNIPKVKVKVEPTFKTPRHLPPQNSGVQTDPEIHTSHTQTDSTARSTRKRPAPKKPTSSPCSCCRPGCTDCIATMEAAMKQEKKRKKEEKKSERQQGAPQKPPRPLHGPSTSKQAKQEPSTSKHRRASTKISPRSPHAEKAVSTKGKVIQKRKSHKSEETIFEYTDGDITVIILDDGL</sequence>
<dbReference type="HOGENOM" id="CLU_1138937_0_0_1"/>
<evidence type="ECO:0000313" key="4">
    <source>
        <dbReference type="Proteomes" id="UP000014760"/>
    </source>
</evidence>
<reference evidence="3" key="3">
    <citation type="submission" date="2015-06" db="UniProtKB">
        <authorList>
            <consortium name="EnsemblMetazoa"/>
        </authorList>
    </citation>
    <scope>IDENTIFICATION</scope>
</reference>
<feature type="compositionally biased region" description="Polar residues" evidence="1">
    <location>
        <begin position="102"/>
        <end position="111"/>
    </location>
</feature>
<feature type="region of interest" description="Disordered" evidence="1">
    <location>
        <begin position="1"/>
        <end position="132"/>
    </location>
</feature>
<gene>
    <name evidence="2" type="ORF">CAPTEDRAFT_201529</name>
</gene>
<reference evidence="2 4" key="2">
    <citation type="journal article" date="2013" name="Nature">
        <title>Insights into bilaterian evolution from three spiralian genomes.</title>
        <authorList>
            <person name="Simakov O."/>
            <person name="Marletaz F."/>
            <person name="Cho S.J."/>
            <person name="Edsinger-Gonzales E."/>
            <person name="Havlak P."/>
            <person name="Hellsten U."/>
            <person name="Kuo D.H."/>
            <person name="Larsson T."/>
            <person name="Lv J."/>
            <person name="Arendt D."/>
            <person name="Savage R."/>
            <person name="Osoegawa K."/>
            <person name="de Jong P."/>
            <person name="Grimwood J."/>
            <person name="Chapman J.A."/>
            <person name="Shapiro H."/>
            <person name="Aerts A."/>
            <person name="Otillar R.P."/>
            <person name="Terry A.Y."/>
            <person name="Boore J.L."/>
            <person name="Grigoriev I.V."/>
            <person name="Lindberg D.R."/>
            <person name="Seaver E.C."/>
            <person name="Weisblat D.A."/>
            <person name="Putnam N.H."/>
            <person name="Rokhsar D.S."/>
        </authorList>
    </citation>
    <scope>NUCLEOTIDE SEQUENCE</scope>
    <source>
        <strain evidence="2 4">I ESC-2004</strain>
    </source>
</reference>
<feature type="compositionally biased region" description="Acidic residues" evidence="1">
    <location>
        <begin position="48"/>
        <end position="58"/>
    </location>
</feature>
<dbReference type="EnsemblMetazoa" id="CapteT201529">
    <property type="protein sequence ID" value="CapteP201529"/>
    <property type="gene ID" value="CapteG201529"/>
</dbReference>
<accession>R7UM60</accession>
<organism evidence="2">
    <name type="scientific">Capitella teleta</name>
    <name type="common">Polychaete worm</name>
    <dbReference type="NCBI Taxonomy" id="283909"/>
    <lineage>
        <taxon>Eukaryota</taxon>
        <taxon>Metazoa</taxon>
        <taxon>Spiralia</taxon>
        <taxon>Lophotrochozoa</taxon>
        <taxon>Annelida</taxon>
        <taxon>Polychaeta</taxon>
        <taxon>Sedentaria</taxon>
        <taxon>Scolecida</taxon>
        <taxon>Capitellidae</taxon>
        <taxon>Capitella</taxon>
    </lineage>
</organism>